<sequence>MTEERIVTTESEAAPTNHTTIIREGGSGGVAGIFLGLVLLVAVIGGIYVYSRSSASEAAKDNAVAEAASDVGNAAQAVGDAAKDAASTVDKN</sequence>
<dbReference type="EMBL" id="JARESE010000044">
    <property type="protein sequence ID" value="MDE8652732.1"/>
    <property type="molecule type" value="Genomic_DNA"/>
</dbReference>
<reference evidence="2 3" key="1">
    <citation type="submission" date="2023-03" db="EMBL/GenBank/DDBJ databases">
        <title>NovoSphingobium album sp. nov. isolated from polycyclic aromatic hydrocarbons- and heavy-metal polluted soil.</title>
        <authorList>
            <person name="Liu Z."/>
            <person name="Wang K."/>
        </authorList>
    </citation>
    <scope>NUCLEOTIDE SEQUENCE [LARGE SCALE GENOMIC DNA]</scope>
    <source>
        <strain evidence="2 3">H3SJ31-1</strain>
    </source>
</reference>
<keyword evidence="3" id="KW-1185">Reference proteome</keyword>
<protein>
    <submittedName>
        <fullName evidence="2">Uncharacterized protein</fullName>
    </submittedName>
</protein>
<name>A0ABT5WRQ4_9SPHN</name>
<evidence type="ECO:0000313" key="2">
    <source>
        <dbReference type="EMBL" id="MDE8652732.1"/>
    </source>
</evidence>
<organism evidence="2 3">
    <name type="scientific">Novosphingobium album</name>
    <name type="common">ex Liu et al. 2023</name>
    <dbReference type="NCBI Taxonomy" id="3031130"/>
    <lineage>
        <taxon>Bacteria</taxon>
        <taxon>Pseudomonadati</taxon>
        <taxon>Pseudomonadota</taxon>
        <taxon>Alphaproteobacteria</taxon>
        <taxon>Sphingomonadales</taxon>
        <taxon>Sphingomonadaceae</taxon>
        <taxon>Novosphingobium</taxon>
    </lineage>
</organism>
<keyword evidence="1" id="KW-0812">Transmembrane</keyword>
<feature type="transmembrane region" description="Helical" evidence="1">
    <location>
        <begin position="30"/>
        <end position="50"/>
    </location>
</feature>
<keyword evidence="1" id="KW-1133">Transmembrane helix</keyword>
<proteinExistence type="predicted"/>
<evidence type="ECO:0000256" key="1">
    <source>
        <dbReference type="SAM" id="Phobius"/>
    </source>
</evidence>
<comment type="caution">
    <text evidence="2">The sequence shown here is derived from an EMBL/GenBank/DDBJ whole genome shotgun (WGS) entry which is preliminary data.</text>
</comment>
<accession>A0ABT5WRQ4</accession>
<gene>
    <name evidence="2" type="ORF">PYV00_13580</name>
</gene>
<dbReference type="RefSeq" id="WP_275228813.1">
    <property type="nucleotide sequence ID" value="NZ_JARESE010000044.1"/>
</dbReference>
<dbReference type="Proteomes" id="UP001216253">
    <property type="component" value="Unassembled WGS sequence"/>
</dbReference>
<keyword evidence="1" id="KW-0472">Membrane</keyword>
<evidence type="ECO:0000313" key="3">
    <source>
        <dbReference type="Proteomes" id="UP001216253"/>
    </source>
</evidence>